<comment type="caution">
    <text evidence="2">The sequence shown here is derived from an EMBL/GenBank/DDBJ whole genome shotgun (WGS) entry which is preliminary data.</text>
</comment>
<proteinExistence type="predicted"/>
<feature type="region of interest" description="Disordered" evidence="1">
    <location>
        <begin position="22"/>
        <end position="95"/>
    </location>
</feature>
<dbReference type="AlphaFoldDB" id="A0A5J4WVB3"/>
<accession>A0A5J4WVB3</accession>
<evidence type="ECO:0000313" key="2">
    <source>
        <dbReference type="EMBL" id="KAA6398119.1"/>
    </source>
</evidence>
<feature type="compositionally biased region" description="Acidic residues" evidence="1">
    <location>
        <begin position="22"/>
        <end position="54"/>
    </location>
</feature>
<feature type="compositionally biased region" description="Acidic residues" evidence="1">
    <location>
        <begin position="70"/>
        <end position="95"/>
    </location>
</feature>
<evidence type="ECO:0000313" key="3">
    <source>
        <dbReference type="Proteomes" id="UP000324800"/>
    </source>
</evidence>
<dbReference type="EMBL" id="SNRW01001031">
    <property type="protein sequence ID" value="KAA6398119.1"/>
    <property type="molecule type" value="Genomic_DNA"/>
</dbReference>
<protein>
    <submittedName>
        <fullName evidence="2">Uncharacterized protein</fullName>
    </submittedName>
</protein>
<organism evidence="2 3">
    <name type="scientific">Streblomastix strix</name>
    <dbReference type="NCBI Taxonomy" id="222440"/>
    <lineage>
        <taxon>Eukaryota</taxon>
        <taxon>Metamonada</taxon>
        <taxon>Preaxostyla</taxon>
        <taxon>Oxymonadida</taxon>
        <taxon>Streblomastigidae</taxon>
        <taxon>Streblomastix</taxon>
    </lineage>
</organism>
<sequence length="95" mass="10852">MMKQFKIKGSKNDELVEDIGYNEDDYMNTGNDGEDQQEIGQEQEQEQGNEEGDQLIDGNNQFIHLKAGDEDQEQGELEEQGEFEDDGGFFDDELP</sequence>
<reference evidence="2 3" key="1">
    <citation type="submission" date="2019-03" db="EMBL/GenBank/DDBJ databases">
        <title>Single cell metagenomics reveals metabolic interactions within the superorganism composed of flagellate Streblomastix strix and complex community of Bacteroidetes bacteria on its surface.</title>
        <authorList>
            <person name="Treitli S.C."/>
            <person name="Kolisko M."/>
            <person name="Husnik F."/>
            <person name="Keeling P."/>
            <person name="Hampl V."/>
        </authorList>
    </citation>
    <scope>NUCLEOTIDE SEQUENCE [LARGE SCALE GENOMIC DNA]</scope>
    <source>
        <strain evidence="2">ST1C</strain>
    </source>
</reference>
<dbReference type="Proteomes" id="UP000324800">
    <property type="component" value="Unassembled WGS sequence"/>
</dbReference>
<evidence type="ECO:0000256" key="1">
    <source>
        <dbReference type="SAM" id="MobiDB-lite"/>
    </source>
</evidence>
<gene>
    <name evidence="2" type="ORF">EZS28_006358</name>
</gene>
<name>A0A5J4WVB3_9EUKA</name>